<dbReference type="EC" id="2.5.1.141" evidence="3 14"/>
<keyword evidence="7 14" id="KW-1133">Transmembrane helix</keyword>
<evidence type="ECO:0000256" key="2">
    <source>
        <dbReference type="ARBA" id="ARBA00004919"/>
    </source>
</evidence>
<dbReference type="InterPro" id="IPR000537">
    <property type="entry name" value="UbiA_prenyltransferase"/>
</dbReference>
<dbReference type="RefSeq" id="WP_184101927.1">
    <property type="nucleotide sequence ID" value="NZ_JACHHN010000006.1"/>
</dbReference>
<keyword evidence="5 14" id="KW-0808">Transferase</keyword>
<evidence type="ECO:0000313" key="15">
    <source>
        <dbReference type="EMBL" id="MBB5192241.1"/>
    </source>
</evidence>
<evidence type="ECO:0000256" key="4">
    <source>
        <dbReference type="ARBA" id="ARBA00022475"/>
    </source>
</evidence>
<comment type="subcellular location">
    <subcellularLocation>
        <location evidence="1 14">Cell membrane</location>
        <topology evidence="1 14">Multi-pass membrane protein</topology>
    </subcellularLocation>
</comment>
<keyword evidence="4 14" id="KW-1003">Cell membrane</keyword>
<evidence type="ECO:0000256" key="14">
    <source>
        <dbReference type="HAMAP-Rule" id="MF_00154"/>
    </source>
</evidence>
<evidence type="ECO:0000256" key="1">
    <source>
        <dbReference type="ARBA" id="ARBA00004651"/>
    </source>
</evidence>
<evidence type="ECO:0000256" key="10">
    <source>
        <dbReference type="ARBA" id="ARBA00030253"/>
    </source>
</evidence>
<keyword evidence="16" id="KW-1185">Reference proteome</keyword>
<dbReference type="PANTHER" id="PTHR43448:SF7">
    <property type="entry name" value="4-HYDROXYBENZOATE SOLANESYLTRANSFERASE"/>
    <property type="match status" value="1"/>
</dbReference>
<evidence type="ECO:0000256" key="8">
    <source>
        <dbReference type="ARBA" id="ARBA00023133"/>
    </source>
</evidence>
<dbReference type="UniPathway" id="UPA00834">
    <property type="reaction ID" value="UER00712"/>
</dbReference>
<dbReference type="PANTHER" id="PTHR43448">
    <property type="entry name" value="PROTOHEME IX FARNESYLTRANSFERASE, MITOCHONDRIAL"/>
    <property type="match status" value="1"/>
</dbReference>
<dbReference type="InterPro" id="IPR044878">
    <property type="entry name" value="UbiA_sf"/>
</dbReference>
<evidence type="ECO:0000256" key="6">
    <source>
        <dbReference type="ARBA" id="ARBA00022692"/>
    </source>
</evidence>
<feature type="transmembrane region" description="Helical" evidence="14">
    <location>
        <begin position="171"/>
        <end position="192"/>
    </location>
</feature>
<organism evidence="15 16">
    <name type="scientific">Silvimonas terrae</name>
    <dbReference type="NCBI Taxonomy" id="300266"/>
    <lineage>
        <taxon>Bacteria</taxon>
        <taxon>Pseudomonadati</taxon>
        <taxon>Pseudomonadota</taxon>
        <taxon>Betaproteobacteria</taxon>
        <taxon>Neisseriales</taxon>
        <taxon>Chitinibacteraceae</taxon>
        <taxon>Silvimonas</taxon>
    </lineage>
</organism>
<dbReference type="EMBL" id="JACHHN010000006">
    <property type="protein sequence ID" value="MBB5192241.1"/>
    <property type="molecule type" value="Genomic_DNA"/>
</dbReference>
<feature type="transmembrane region" description="Helical" evidence="14">
    <location>
        <begin position="48"/>
        <end position="69"/>
    </location>
</feature>
<evidence type="ECO:0000256" key="5">
    <source>
        <dbReference type="ARBA" id="ARBA00022679"/>
    </source>
</evidence>
<dbReference type="GO" id="GO:0048034">
    <property type="term" value="P:heme O biosynthetic process"/>
    <property type="evidence" value="ECO:0007669"/>
    <property type="project" value="UniProtKB-UniRule"/>
</dbReference>
<evidence type="ECO:0000256" key="11">
    <source>
        <dbReference type="ARBA" id="ARBA00040810"/>
    </source>
</evidence>
<dbReference type="InterPro" id="IPR006369">
    <property type="entry name" value="Protohaem_IX_farnesylTrfase"/>
</dbReference>
<protein>
    <recommendedName>
        <fullName evidence="11 14">Protoheme IX farnesyltransferase</fullName>
        <ecNumber evidence="3 14">2.5.1.141</ecNumber>
    </recommendedName>
    <alternativeName>
        <fullName evidence="12 14">Heme B farnesyltransferase</fullName>
    </alternativeName>
    <alternativeName>
        <fullName evidence="10 14">Heme O synthase</fullName>
    </alternativeName>
</protein>
<comment type="pathway">
    <text evidence="2 14">Porphyrin-containing compound metabolism; heme O biosynthesis; heme O from protoheme: step 1/1.</text>
</comment>
<comment type="similarity">
    <text evidence="14">Belongs to the UbiA prenyltransferase family. Protoheme IX farnesyltransferase subfamily.</text>
</comment>
<dbReference type="Proteomes" id="UP000543030">
    <property type="component" value="Unassembled WGS sequence"/>
</dbReference>
<reference evidence="15 16" key="1">
    <citation type="submission" date="2020-08" db="EMBL/GenBank/DDBJ databases">
        <title>Genomic Encyclopedia of Type Strains, Phase IV (KMG-IV): sequencing the most valuable type-strain genomes for metagenomic binning, comparative biology and taxonomic classification.</title>
        <authorList>
            <person name="Goeker M."/>
        </authorList>
    </citation>
    <scope>NUCLEOTIDE SEQUENCE [LARGE SCALE GENOMIC DNA]</scope>
    <source>
        <strain evidence="15 16">DSM 18233</strain>
    </source>
</reference>
<accession>A0A840RJA4</accession>
<feature type="transmembrane region" description="Helical" evidence="14">
    <location>
        <begin position="145"/>
        <end position="165"/>
    </location>
</feature>
<feature type="transmembrane region" description="Helical" evidence="14">
    <location>
        <begin position="90"/>
        <end position="111"/>
    </location>
</feature>
<evidence type="ECO:0000256" key="3">
    <source>
        <dbReference type="ARBA" id="ARBA00012292"/>
    </source>
</evidence>
<evidence type="ECO:0000313" key="16">
    <source>
        <dbReference type="Proteomes" id="UP000543030"/>
    </source>
</evidence>
<keyword evidence="6 14" id="KW-0812">Transmembrane</keyword>
<gene>
    <name evidence="14" type="primary">ctaB</name>
    <name evidence="15" type="ORF">HNQ50_002982</name>
</gene>
<keyword evidence="8 14" id="KW-0350">Heme biosynthesis</keyword>
<comment type="caution">
    <text evidence="15">The sequence shown here is derived from an EMBL/GenBank/DDBJ whole genome shotgun (WGS) entry which is preliminary data.</text>
</comment>
<dbReference type="CDD" id="cd13957">
    <property type="entry name" value="PT_UbiA_Cox10"/>
    <property type="match status" value="1"/>
</dbReference>
<comment type="miscellaneous">
    <text evidence="14">Carbon 2 of the heme B porphyrin ring is defined according to the Fischer nomenclature.</text>
</comment>
<comment type="function">
    <text evidence="14">Converts heme B (protoheme IX) to heme O by substitution of the vinyl group on carbon 2 of heme B porphyrin ring with a hydroxyethyl farnesyl side group.</text>
</comment>
<dbReference type="Pfam" id="PF01040">
    <property type="entry name" value="UbiA"/>
    <property type="match status" value="1"/>
</dbReference>
<dbReference type="NCBIfam" id="NF003349">
    <property type="entry name" value="PRK04375.1-2"/>
    <property type="match status" value="1"/>
</dbReference>
<proteinExistence type="inferred from homology"/>
<name>A0A840RJA4_9NEIS</name>
<dbReference type="Gene3D" id="1.10.357.140">
    <property type="entry name" value="UbiA prenyltransferase"/>
    <property type="match status" value="1"/>
</dbReference>
<dbReference type="GO" id="GO:0005886">
    <property type="term" value="C:plasma membrane"/>
    <property type="evidence" value="ECO:0007669"/>
    <property type="project" value="UniProtKB-SubCell"/>
</dbReference>
<evidence type="ECO:0000256" key="9">
    <source>
        <dbReference type="ARBA" id="ARBA00023136"/>
    </source>
</evidence>
<sequence>MFTLALITPSRAVELWRLGKPRVVSLIVFCAAAGALMATPQWSALPNVILSLLGIALVAMGAAAVNCLVERDRDAVMRRTERRPLVKGTLTPLEAGLYAAVLTLAGLALLQTFANSLAMWLTLGTFFGYAVVYTRWLKPATPQNIVIGGAAGAMPPVLGWAAVTGTVPAEAAVLFLLIYTWTPPHFWALALYRQLDYQKAGLPMLPVTHGPAYTRQTIVLYAVMLYAVALLPFVIGMSGWVYLAIALWFNSGFLWRAIKLYRTADEAVARGLFLYSIRYLAWVFGALVLDRVWTMAITHF</sequence>
<comment type="catalytic activity">
    <reaction evidence="13 14">
        <text>heme b + (2E,6E)-farnesyl diphosphate + H2O = Fe(II)-heme o + diphosphate</text>
        <dbReference type="Rhea" id="RHEA:28070"/>
        <dbReference type="ChEBI" id="CHEBI:15377"/>
        <dbReference type="ChEBI" id="CHEBI:33019"/>
        <dbReference type="ChEBI" id="CHEBI:60344"/>
        <dbReference type="ChEBI" id="CHEBI:60530"/>
        <dbReference type="ChEBI" id="CHEBI:175763"/>
        <dbReference type="EC" id="2.5.1.141"/>
    </reaction>
</comment>
<evidence type="ECO:0000256" key="12">
    <source>
        <dbReference type="ARBA" id="ARBA00042475"/>
    </source>
</evidence>
<dbReference type="AlphaFoldDB" id="A0A840RJA4"/>
<evidence type="ECO:0000256" key="7">
    <source>
        <dbReference type="ARBA" id="ARBA00022989"/>
    </source>
</evidence>
<keyword evidence="9 14" id="KW-0472">Membrane</keyword>
<dbReference type="HAMAP" id="MF_00154">
    <property type="entry name" value="CyoE_CtaB"/>
    <property type="match status" value="1"/>
</dbReference>
<feature type="transmembrane region" description="Helical" evidence="14">
    <location>
        <begin position="23"/>
        <end position="42"/>
    </location>
</feature>
<dbReference type="NCBIfam" id="TIGR01473">
    <property type="entry name" value="cyoE_ctaB"/>
    <property type="match status" value="1"/>
</dbReference>
<dbReference type="GO" id="GO:0008495">
    <property type="term" value="F:protoheme IX farnesyltransferase activity"/>
    <property type="evidence" value="ECO:0007669"/>
    <property type="project" value="UniProtKB-UniRule"/>
</dbReference>
<evidence type="ECO:0000256" key="13">
    <source>
        <dbReference type="ARBA" id="ARBA00047690"/>
    </source>
</evidence>
<feature type="transmembrane region" description="Helical" evidence="14">
    <location>
        <begin position="117"/>
        <end position="133"/>
    </location>
</feature>